<organism evidence="1 3">
    <name type="scientific">Rhodococcus tukisamuensis</name>
    <dbReference type="NCBI Taxonomy" id="168276"/>
    <lineage>
        <taxon>Bacteria</taxon>
        <taxon>Bacillati</taxon>
        <taxon>Actinomycetota</taxon>
        <taxon>Actinomycetes</taxon>
        <taxon>Mycobacteriales</taxon>
        <taxon>Nocardiaceae</taxon>
        <taxon>Rhodococcus</taxon>
    </lineage>
</organism>
<sequence length="33" mass="3603">GIDNPLFFADTTSMLFGDAKKMVAEVTEELKAL</sequence>
<reference evidence="1 3" key="1">
    <citation type="submission" date="2016-10" db="EMBL/GenBank/DDBJ databases">
        <authorList>
            <person name="de Groot N.N."/>
        </authorList>
    </citation>
    <scope>NUCLEOTIDE SEQUENCE [LARGE SCALE GENOMIC DNA]</scope>
    <source>
        <strain evidence="1 3">JCM 11308</strain>
    </source>
</reference>
<keyword evidence="3" id="KW-1185">Reference proteome</keyword>
<dbReference type="Gene3D" id="3.40.50.1220">
    <property type="entry name" value="TPP-binding domain"/>
    <property type="match status" value="1"/>
</dbReference>
<accession>A0A1G7D3D5</accession>
<dbReference type="STRING" id="168276.SAMN05444580_1181"/>
<evidence type="ECO:0000313" key="3">
    <source>
        <dbReference type="Proteomes" id="UP000199417"/>
    </source>
</evidence>
<dbReference type="InterPro" id="IPR029035">
    <property type="entry name" value="DHS-like_NAD/FAD-binding_dom"/>
</dbReference>
<dbReference type="Proteomes" id="UP000199417">
    <property type="component" value="Unassembled WGS sequence"/>
</dbReference>
<dbReference type="EMBL" id="FNAB01000022">
    <property type="protein sequence ID" value="SDE59499.1"/>
    <property type="molecule type" value="Genomic_DNA"/>
</dbReference>
<evidence type="ECO:0000313" key="2">
    <source>
        <dbReference type="EMBL" id="SDE59499.1"/>
    </source>
</evidence>
<proteinExistence type="predicted"/>
<dbReference type="EMBL" id="FNAB01000018">
    <property type="protein sequence ID" value="SDE46011.1"/>
    <property type="molecule type" value="Genomic_DNA"/>
</dbReference>
<dbReference type="SUPFAM" id="SSF52467">
    <property type="entry name" value="DHS-like NAD/FAD-binding domain"/>
    <property type="match status" value="1"/>
</dbReference>
<evidence type="ECO:0000313" key="1">
    <source>
        <dbReference type="EMBL" id="SDE46011.1"/>
    </source>
</evidence>
<dbReference type="AlphaFoldDB" id="A0A1G7D3D5"/>
<protein>
    <submittedName>
        <fullName evidence="1">NAD(P) transhydrogenase subunit beta</fullName>
    </submittedName>
</protein>
<name>A0A1G7D3D5_9NOCA</name>
<feature type="non-terminal residue" evidence="1">
    <location>
        <position position="1"/>
    </location>
</feature>
<dbReference type="RefSeq" id="WP_139191297.1">
    <property type="nucleotide sequence ID" value="NZ_FNAB01000018.1"/>
</dbReference>
<gene>
    <name evidence="1" type="ORF">SAMN05444580_1181</name>
    <name evidence="2" type="ORF">SAMN05444580_12269</name>
</gene>